<dbReference type="CDD" id="cd03221">
    <property type="entry name" value="ABCF_EF-3"/>
    <property type="match status" value="2"/>
</dbReference>
<evidence type="ECO:0000313" key="6">
    <source>
        <dbReference type="EMBL" id="MET3524998.1"/>
    </source>
</evidence>
<comment type="caution">
    <text evidence="6">The sequence shown here is derived from an EMBL/GenBank/DDBJ whole genome shotgun (WGS) entry which is preliminary data.</text>
</comment>
<keyword evidence="7" id="KW-1185">Reference proteome</keyword>
<dbReference type="EMBL" id="JBEPLU010000001">
    <property type="protein sequence ID" value="MET3524998.1"/>
    <property type="molecule type" value="Genomic_DNA"/>
</dbReference>
<evidence type="ECO:0000256" key="4">
    <source>
        <dbReference type="SAM" id="MobiDB-lite"/>
    </source>
</evidence>
<dbReference type="PANTHER" id="PTHR19211:SF6">
    <property type="entry name" value="BLL7188 PROTEIN"/>
    <property type="match status" value="1"/>
</dbReference>
<dbReference type="InterPro" id="IPR050611">
    <property type="entry name" value="ABCF"/>
</dbReference>
<dbReference type="SMART" id="SM00382">
    <property type="entry name" value="AAA"/>
    <property type="match status" value="2"/>
</dbReference>
<protein>
    <submittedName>
        <fullName evidence="6">ATPase subunit of ABC transporter with duplicated ATPase domains</fullName>
    </submittedName>
</protein>
<feature type="domain" description="ABC transporter" evidence="5">
    <location>
        <begin position="338"/>
        <end position="526"/>
    </location>
</feature>
<evidence type="ECO:0000256" key="3">
    <source>
        <dbReference type="ARBA" id="ARBA00022840"/>
    </source>
</evidence>
<evidence type="ECO:0000313" key="7">
    <source>
        <dbReference type="Proteomes" id="UP001549110"/>
    </source>
</evidence>
<dbReference type="RefSeq" id="WP_354296941.1">
    <property type="nucleotide sequence ID" value="NZ_JBEPLU010000001.1"/>
</dbReference>
<feature type="domain" description="ABC transporter" evidence="5">
    <location>
        <begin position="5"/>
        <end position="235"/>
    </location>
</feature>
<dbReference type="Gene3D" id="3.40.50.300">
    <property type="entry name" value="P-loop containing nucleotide triphosphate hydrolases"/>
    <property type="match status" value="2"/>
</dbReference>
<dbReference type="SUPFAM" id="SSF52540">
    <property type="entry name" value="P-loop containing nucleoside triphosphate hydrolases"/>
    <property type="match status" value="2"/>
</dbReference>
<keyword evidence="1" id="KW-0677">Repeat</keyword>
<evidence type="ECO:0000256" key="1">
    <source>
        <dbReference type="ARBA" id="ARBA00022737"/>
    </source>
</evidence>
<dbReference type="PROSITE" id="PS50893">
    <property type="entry name" value="ABC_TRANSPORTER_2"/>
    <property type="match status" value="2"/>
</dbReference>
<reference evidence="6 7" key="1">
    <citation type="submission" date="2024-06" db="EMBL/GenBank/DDBJ databases">
        <title>Genomic Encyclopedia of Type Strains, Phase IV (KMG-IV): sequencing the most valuable type-strain genomes for metagenomic binning, comparative biology and taxonomic classification.</title>
        <authorList>
            <person name="Goeker M."/>
        </authorList>
    </citation>
    <scope>NUCLEOTIDE SEQUENCE [LARGE SCALE GENOMIC DNA]</scope>
    <source>
        <strain evidence="6 7">DSM 17809</strain>
    </source>
</reference>
<sequence length="526" mass="55735">MSSFITLDGLSFRTPEGDSLFDNLTLAFGAERTGLVGRNGVGKTTLIRLMLGELAPSSGSVATRGRIGVLRQALAPAPDASLADLLGASEALARLARIEAGEGDETDFAEADWTLPARLDEALAQVGLTGIDLDRPAASLSGGQATRASLAGLLAGEPDLILLDEPTNNLDAEARAMIASALAAWKGGAVVVSHDRSLLRPMDRIVELSSLGAKVYGGGYDLYVERKAQEEAAAARDLDNAERRVAQAARDAQAAREKKARRDAAGKRFAAKGTESRLFLGGQAERAENSGGREGRIAERLQGEAVGDLAQAQERVERLRRLDFALPPSRLSAGKTVLAFEEVAFAYPGERPVIERLSFRMVGPERVAVVGPNGSGKTTLVKLAAGELQPTAGRVVSGARTALFDQKTEMLWSGETLVEAFRRLNPDAGRNEAQAALARFLFRNTAAEKLVDALSGGERLRAALACTLMSATPPQLLVLDEPTNHLDLDSIAAVEAALRGYDGAILVVSHDPDFLEAIGVERRIAF</sequence>
<gene>
    <name evidence="6" type="ORF">ABID41_000093</name>
</gene>
<evidence type="ECO:0000256" key="2">
    <source>
        <dbReference type="ARBA" id="ARBA00022741"/>
    </source>
</evidence>
<name>A0ABV2EDA4_9CAUL</name>
<feature type="region of interest" description="Disordered" evidence="4">
    <location>
        <begin position="250"/>
        <end position="269"/>
    </location>
</feature>
<dbReference type="Proteomes" id="UP001549110">
    <property type="component" value="Unassembled WGS sequence"/>
</dbReference>
<keyword evidence="3" id="KW-0067">ATP-binding</keyword>
<dbReference type="InterPro" id="IPR027417">
    <property type="entry name" value="P-loop_NTPase"/>
</dbReference>
<proteinExistence type="predicted"/>
<evidence type="ECO:0000259" key="5">
    <source>
        <dbReference type="PROSITE" id="PS50893"/>
    </source>
</evidence>
<dbReference type="PANTHER" id="PTHR19211">
    <property type="entry name" value="ATP-BINDING TRANSPORT PROTEIN-RELATED"/>
    <property type="match status" value="1"/>
</dbReference>
<organism evidence="6 7">
    <name type="scientific">Phenylobacterium koreense</name>
    <dbReference type="NCBI Taxonomy" id="266125"/>
    <lineage>
        <taxon>Bacteria</taxon>
        <taxon>Pseudomonadati</taxon>
        <taxon>Pseudomonadota</taxon>
        <taxon>Alphaproteobacteria</taxon>
        <taxon>Caulobacterales</taxon>
        <taxon>Caulobacteraceae</taxon>
        <taxon>Phenylobacterium</taxon>
    </lineage>
</organism>
<accession>A0ABV2EDA4</accession>
<keyword evidence="2" id="KW-0547">Nucleotide-binding</keyword>
<dbReference type="Pfam" id="PF00005">
    <property type="entry name" value="ABC_tran"/>
    <property type="match status" value="2"/>
</dbReference>
<dbReference type="InterPro" id="IPR017871">
    <property type="entry name" value="ABC_transporter-like_CS"/>
</dbReference>
<dbReference type="InterPro" id="IPR003593">
    <property type="entry name" value="AAA+_ATPase"/>
</dbReference>
<dbReference type="InterPro" id="IPR003439">
    <property type="entry name" value="ABC_transporter-like_ATP-bd"/>
</dbReference>
<dbReference type="PROSITE" id="PS00211">
    <property type="entry name" value="ABC_TRANSPORTER_1"/>
    <property type="match status" value="1"/>
</dbReference>
<feature type="compositionally biased region" description="Basic and acidic residues" evidence="4">
    <location>
        <begin position="253"/>
        <end position="266"/>
    </location>
</feature>